<evidence type="ECO:0000256" key="4">
    <source>
        <dbReference type="SAM" id="SignalP"/>
    </source>
</evidence>
<dbReference type="GO" id="GO:0004531">
    <property type="term" value="F:deoxyribonuclease II activity"/>
    <property type="evidence" value="ECO:0007669"/>
    <property type="project" value="InterPro"/>
</dbReference>
<dbReference type="EMBL" id="CAUYUE010000001">
    <property type="protein sequence ID" value="CAK0733602.1"/>
    <property type="molecule type" value="Genomic_DNA"/>
</dbReference>
<evidence type="ECO:0000313" key="5">
    <source>
        <dbReference type="EMBL" id="CAK0733602.1"/>
    </source>
</evidence>
<protein>
    <submittedName>
        <fullName evidence="5">Uncharacterized protein</fullName>
    </submittedName>
</protein>
<keyword evidence="6" id="KW-1185">Reference proteome</keyword>
<comment type="similarity">
    <text evidence="1">Belongs to the DNase II family.</text>
</comment>
<keyword evidence="4" id="KW-0732">Signal</keyword>
<accession>A0AAV1HPU6</accession>
<dbReference type="PANTHER" id="PTHR10858">
    <property type="entry name" value="DEOXYRIBONUCLEASE II"/>
    <property type="match status" value="1"/>
</dbReference>
<proteinExistence type="inferred from homology"/>
<keyword evidence="2" id="KW-0378">Hydrolase</keyword>
<dbReference type="CDD" id="cd09120">
    <property type="entry name" value="PLDc_DNaseII_1"/>
    <property type="match status" value="1"/>
</dbReference>
<dbReference type="Proteomes" id="UP001314263">
    <property type="component" value="Unassembled WGS sequence"/>
</dbReference>
<name>A0AAV1HPU6_9CHLO</name>
<feature type="region of interest" description="Disordered" evidence="3">
    <location>
        <begin position="379"/>
        <end position="417"/>
    </location>
</feature>
<evidence type="ECO:0000256" key="2">
    <source>
        <dbReference type="ARBA" id="ARBA00022801"/>
    </source>
</evidence>
<feature type="compositionally biased region" description="Low complexity" evidence="3">
    <location>
        <begin position="408"/>
        <end position="417"/>
    </location>
</feature>
<feature type="chain" id="PRO_5043863918" evidence="4">
    <location>
        <begin position="20"/>
        <end position="417"/>
    </location>
</feature>
<evidence type="ECO:0000313" key="6">
    <source>
        <dbReference type="Proteomes" id="UP001314263"/>
    </source>
</evidence>
<comment type="caution">
    <text evidence="5">The sequence shown here is derived from an EMBL/GenBank/DDBJ whole genome shotgun (WGS) entry which is preliminary data.</text>
</comment>
<evidence type="ECO:0000256" key="1">
    <source>
        <dbReference type="ARBA" id="ARBA00007527"/>
    </source>
</evidence>
<dbReference type="AlphaFoldDB" id="A0AAV1HPU6"/>
<reference evidence="5 6" key="1">
    <citation type="submission" date="2023-10" db="EMBL/GenBank/DDBJ databases">
        <authorList>
            <person name="Maclean D."/>
            <person name="Macfadyen A."/>
        </authorList>
    </citation>
    <scope>NUCLEOTIDE SEQUENCE [LARGE SCALE GENOMIC DNA]</scope>
</reference>
<sequence>MSVFSVLRITVCLLLSAHAAVCRVGCRGRDGKGVDWWTALKVPKLSKAGTDGKEFVYVDSTMDLKEFKQGDDLASESDNPLANTMLQIYDASDVGYVVWNDQVPGSKGIPPRTPHAHSKGVMGFDSSGGFYLQHSTPRYPDDPVKGAHKSSGEYTGIQTPQLKLGQSYLCMSLDTDNLNTVAQVVAGEGAIVFGSDMTGISNLPDVKAIIDGPGPSVAAAPFTTRGGEAFRMYRMPSGIPAYIFEGIIEPDIQSGLMVQTFTEGCRFHSYCPGQRQPSNYSFGYDTINVEKIKIPGTDFAWQAEKAPGTAKGPGDEGHSKWAISIVPGKVVCMADNNRADTQLLDGGGAACFTDNMKIWTLFNSIVAMTEECEDTCPPYPPTKSGAEKVCTGKPPLDPDMDDVDVDRSSGVGLSSLA</sequence>
<organism evidence="5 6">
    <name type="scientific">Coccomyxa viridis</name>
    <dbReference type="NCBI Taxonomy" id="1274662"/>
    <lineage>
        <taxon>Eukaryota</taxon>
        <taxon>Viridiplantae</taxon>
        <taxon>Chlorophyta</taxon>
        <taxon>core chlorophytes</taxon>
        <taxon>Trebouxiophyceae</taxon>
        <taxon>Trebouxiophyceae incertae sedis</taxon>
        <taxon>Coccomyxaceae</taxon>
        <taxon>Coccomyxa</taxon>
    </lineage>
</organism>
<feature type="signal peptide" evidence="4">
    <location>
        <begin position="1"/>
        <end position="19"/>
    </location>
</feature>
<dbReference type="Pfam" id="PF03265">
    <property type="entry name" value="DNase_II"/>
    <property type="match status" value="1"/>
</dbReference>
<gene>
    <name evidence="5" type="ORF">CVIRNUC_000302</name>
</gene>
<dbReference type="PANTHER" id="PTHR10858:SF23">
    <property type="entry name" value="DEOXYRIBONUCLEASE II"/>
    <property type="match status" value="1"/>
</dbReference>
<dbReference type="InterPro" id="IPR004947">
    <property type="entry name" value="DNase_II"/>
</dbReference>
<evidence type="ECO:0000256" key="3">
    <source>
        <dbReference type="SAM" id="MobiDB-lite"/>
    </source>
</evidence>